<keyword evidence="10" id="KW-1185">Reference proteome</keyword>
<dbReference type="SUPFAM" id="SSF64182">
    <property type="entry name" value="DHH phosphoesterases"/>
    <property type="match status" value="1"/>
</dbReference>
<comment type="similarity">
    <text evidence="1">Belongs to the RecJ family.</text>
</comment>
<dbReference type="InterPro" id="IPR038763">
    <property type="entry name" value="DHH_sf"/>
</dbReference>
<dbReference type="Pfam" id="PF01368">
    <property type="entry name" value="DHH"/>
    <property type="match status" value="1"/>
</dbReference>
<sequence>MRWKLKPLPELHEIQALQAAGIKSEILASLFLQRNIRDFDTAREFCNPDLSALHDPFLMRDMDVAVNRVLQALNQNERILVFGDYDVDGTTAVSLMYTYLATKTTSVSHYIPDRYTEGYGVSKRGIDFAADNDFTLIIALDCGIKSVELVAYAKTLGIDFIICDHHLPGAIIPEAVAVLDPKRVDCAYPYKELCGCGVGFKLVQAIESKLENDTDFVWSLLDFVAIAIAADIVPLTGENRILAYFGLELINRDCRVGLKALKQKSKKKVLDLEDLVFVFAPRINAAGRINLGRDAVELMIETDEQVAQSFADAIESYNETRREFDQQTTVEALEQIRKNKEEEAPATVVFDAHWNKGVIGIVASRLIETHYRPTLVFTKSKGVYAASGRSVAGFDLYQALEACQQHLVQFGGHTFAAGMTILPENYIEFKKAFNAVVQELRAPETLEPEIEIDMEIDIQRVSDNLVANYSRLGPFGPAHMKPVFLSKNVRIAASARTVGKDKSHLSFELELDDQRKITAIAFKQGSRVDEASGSVDVVYTINYNEFRDVRKLQLIVIDFRKSV</sequence>
<reference evidence="9 10" key="1">
    <citation type="submission" date="2017-07" db="EMBL/GenBank/DDBJ databases">
        <title>Flavobacterium cyanobacteriorum sp. nov., isolated from cyanobacterial aggregates in a eutrophic lake.</title>
        <authorList>
            <person name="Cai H."/>
        </authorList>
    </citation>
    <scope>NUCLEOTIDE SEQUENCE [LARGE SCALE GENOMIC DNA]</scope>
    <source>
        <strain evidence="9 10">TH167</strain>
    </source>
</reference>
<dbReference type="GO" id="GO:0006310">
    <property type="term" value="P:DNA recombination"/>
    <property type="evidence" value="ECO:0007669"/>
    <property type="project" value="InterPro"/>
</dbReference>
<dbReference type="GO" id="GO:0003676">
    <property type="term" value="F:nucleic acid binding"/>
    <property type="evidence" value="ECO:0007669"/>
    <property type="project" value="InterPro"/>
</dbReference>
<dbReference type="OrthoDB" id="9809852at2"/>
<dbReference type="AlphaFoldDB" id="A0A255ZPH8"/>
<dbReference type="Pfam" id="PF02272">
    <property type="entry name" value="DHHA1"/>
    <property type="match status" value="1"/>
</dbReference>
<dbReference type="PANTHER" id="PTHR30255:SF2">
    <property type="entry name" value="SINGLE-STRANDED-DNA-SPECIFIC EXONUCLEASE RECJ"/>
    <property type="match status" value="1"/>
</dbReference>
<comment type="caution">
    <text evidence="9">The sequence shown here is derived from an EMBL/GenBank/DDBJ whole genome shotgun (WGS) entry which is preliminary data.</text>
</comment>
<proteinExistence type="inferred from homology"/>
<feature type="domain" description="DDH" evidence="6">
    <location>
        <begin position="78"/>
        <end position="228"/>
    </location>
</feature>
<dbReference type="RefSeq" id="WP_094486736.1">
    <property type="nucleotide sequence ID" value="NZ_NOXX01000206.1"/>
</dbReference>
<dbReference type="InterPro" id="IPR004610">
    <property type="entry name" value="RecJ"/>
</dbReference>
<organism evidence="9 10">
    <name type="scientific">Flavobacterium aurantiibacter</name>
    <dbReference type="NCBI Taxonomy" id="2023067"/>
    <lineage>
        <taxon>Bacteria</taxon>
        <taxon>Pseudomonadati</taxon>
        <taxon>Bacteroidota</taxon>
        <taxon>Flavobacteriia</taxon>
        <taxon>Flavobacteriales</taxon>
        <taxon>Flavobacteriaceae</taxon>
        <taxon>Flavobacterium</taxon>
    </lineage>
</organism>
<accession>A0A255ZPH8</accession>
<feature type="domain" description="DHHA1" evidence="7">
    <location>
        <begin position="348"/>
        <end position="439"/>
    </location>
</feature>
<keyword evidence="3" id="KW-0540">Nuclease</keyword>
<dbReference type="InterPro" id="IPR001667">
    <property type="entry name" value="DDH_dom"/>
</dbReference>
<name>A0A255ZPH8_9FLAO</name>
<dbReference type="PANTHER" id="PTHR30255">
    <property type="entry name" value="SINGLE-STRANDED-DNA-SPECIFIC EXONUCLEASE RECJ"/>
    <property type="match status" value="1"/>
</dbReference>
<feature type="domain" description="RecJ OB" evidence="8">
    <location>
        <begin position="452"/>
        <end position="558"/>
    </location>
</feature>
<keyword evidence="4" id="KW-0378">Hydrolase</keyword>
<evidence type="ECO:0000256" key="4">
    <source>
        <dbReference type="ARBA" id="ARBA00022801"/>
    </source>
</evidence>
<dbReference type="Gene3D" id="3.90.1640.30">
    <property type="match status" value="1"/>
</dbReference>
<dbReference type="NCBIfam" id="TIGR00644">
    <property type="entry name" value="recJ"/>
    <property type="match status" value="1"/>
</dbReference>
<dbReference type="GO" id="GO:0008409">
    <property type="term" value="F:5'-3' exonuclease activity"/>
    <property type="evidence" value="ECO:0007669"/>
    <property type="project" value="InterPro"/>
</dbReference>
<evidence type="ECO:0000259" key="8">
    <source>
        <dbReference type="Pfam" id="PF17768"/>
    </source>
</evidence>
<dbReference type="Gene3D" id="3.10.310.30">
    <property type="match status" value="1"/>
</dbReference>
<dbReference type="InterPro" id="IPR003156">
    <property type="entry name" value="DHHA1_dom"/>
</dbReference>
<gene>
    <name evidence="9" type="primary">recJ</name>
    <name evidence="9" type="ORF">CHX27_10505</name>
</gene>
<dbReference type="Proteomes" id="UP000216035">
    <property type="component" value="Unassembled WGS sequence"/>
</dbReference>
<dbReference type="GO" id="GO:0006281">
    <property type="term" value="P:DNA repair"/>
    <property type="evidence" value="ECO:0007669"/>
    <property type="project" value="InterPro"/>
</dbReference>
<evidence type="ECO:0000256" key="5">
    <source>
        <dbReference type="ARBA" id="ARBA00022839"/>
    </source>
</evidence>
<evidence type="ECO:0000313" key="9">
    <source>
        <dbReference type="EMBL" id="OYQ43321.1"/>
    </source>
</evidence>
<protein>
    <recommendedName>
        <fullName evidence="2">Single-stranded-DNA-specific exonuclease RecJ</fullName>
    </recommendedName>
</protein>
<evidence type="ECO:0000256" key="1">
    <source>
        <dbReference type="ARBA" id="ARBA00005915"/>
    </source>
</evidence>
<evidence type="ECO:0000256" key="3">
    <source>
        <dbReference type="ARBA" id="ARBA00022722"/>
    </source>
</evidence>
<evidence type="ECO:0000259" key="7">
    <source>
        <dbReference type="Pfam" id="PF02272"/>
    </source>
</evidence>
<dbReference type="InterPro" id="IPR041122">
    <property type="entry name" value="RecJ_OB"/>
</dbReference>
<dbReference type="EMBL" id="NOXX01000206">
    <property type="protein sequence ID" value="OYQ43321.1"/>
    <property type="molecule type" value="Genomic_DNA"/>
</dbReference>
<evidence type="ECO:0000313" key="10">
    <source>
        <dbReference type="Proteomes" id="UP000216035"/>
    </source>
</evidence>
<evidence type="ECO:0000256" key="2">
    <source>
        <dbReference type="ARBA" id="ARBA00019841"/>
    </source>
</evidence>
<dbReference type="Pfam" id="PF17768">
    <property type="entry name" value="RecJ_OB"/>
    <property type="match status" value="1"/>
</dbReference>
<dbReference type="InterPro" id="IPR051673">
    <property type="entry name" value="SSDNA_exonuclease_RecJ"/>
</dbReference>
<evidence type="ECO:0000259" key="6">
    <source>
        <dbReference type="Pfam" id="PF01368"/>
    </source>
</evidence>
<keyword evidence="5 9" id="KW-0269">Exonuclease</keyword>